<proteinExistence type="predicted"/>
<dbReference type="HOGENOM" id="CLU_2905347_0_0_1"/>
<evidence type="ECO:0000313" key="2">
    <source>
        <dbReference type="Proteomes" id="UP000022910"/>
    </source>
</evidence>
<evidence type="ECO:0000313" key="1">
    <source>
        <dbReference type="EMBL" id="EXX73626.1"/>
    </source>
</evidence>
<dbReference type="AlphaFoldDB" id="A0A015LLT0"/>
<dbReference type="OrthoDB" id="2468756at2759"/>
<comment type="caution">
    <text evidence="1">The sequence shown here is derived from an EMBL/GenBank/DDBJ whole genome shotgun (WGS) entry which is preliminary data.</text>
</comment>
<dbReference type="Proteomes" id="UP000022910">
    <property type="component" value="Unassembled WGS sequence"/>
</dbReference>
<dbReference type="EMBL" id="JEMT01014098">
    <property type="protein sequence ID" value="EXX73626.1"/>
    <property type="molecule type" value="Genomic_DNA"/>
</dbReference>
<organism evidence="1 2">
    <name type="scientific">Rhizophagus irregularis (strain DAOM 197198w)</name>
    <name type="common">Glomus intraradices</name>
    <dbReference type="NCBI Taxonomy" id="1432141"/>
    <lineage>
        <taxon>Eukaryota</taxon>
        <taxon>Fungi</taxon>
        <taxon>Fungi incertae sedis</taxon>
        <taxon>Mucoromycota</taxon>
        <taxon>Glomeromycotina</taxon>
        <taxon>Glomeromycetes</taxon>
        <taxon>Glomerales</taxon>
        <taxon>Glomeraceae</taxon>
        <taxon>Rhizophagus</taxon>
    </lineage>
</organism>
<keyword evidence="2" id="KW-1185">Reference proteome</keyword>
<reference evidence="1 2" key="1">
    <citation type="submission" date="2014-02" db="EMBL/GenBank/DDBJ databases">
        <title>Single nucleus genome sequencing reveals high similarity among nuclei of an endomycorrhizal fungus.</title>
        <authorList>
            <person name="Lin K."/>
            <person name="Geurts R."/>
            <person name="Zhang Z."/>
            <person name="Limpens E."/>
            <person name="Saunders D.G."/>
            <person name="Mu D."/>
            <person name="Pang E."/>
            <person name="Cao H."/>
            <person name="Cha H."/>
            <person name="Lin T."/>
            <person name="Zhou Q."/>
            <person name="Shang Y."/>
            <person name="Li Y."/>
            <person name="Ivanov S."/>
            <person name="Sharma T."/>
            <person name="Velzen R.V."/>
            <person name="Ruijter N.D."/>
            <person name="Aanen D.K."/>
            <person name="Win J."/>
            <person name="Kamoun S."/>
            <person name="Bisseling T."/>
            <person name="Huang S."/>
        </authorList>
    </citation>
    <scope>NUCLEOTIDE SEQUENCE [LARGE SCALE GENOMIC DNA]</scope>
    <source>
        <strain evidence="2">DAOM197198w</strain>
    </source>
</reference>
<name>A0A015LLT0_RHIIW</name>
<accession>A0A015LLT0</accession>
<protein>
    <submittedName>
        <fullName evidence="1">Uncharacterized protein</fullName>
    </submittedName>
</protein>
<sequence length="62" mass="7417">MLIDKLDFEKPFTAEEFIQCDREEITTEMISNEEILKTVLPNNNQEEDQPLLIMKLLNFMIR</sequence>
<gene>
    <name evidence="1" type="ORF">RirG_058670</name>
</gene>